<dbReference type="InterPro" id="IPR049040">
    <property type="entry name" value="RMC1_N"/>
</dbReference>
<reference evidence="4 5" key="1">
    <citation type="journal article" date="2018" name="G3 (Bethesda)">
        <title>A High-Quality Reference Genome for the Invasive Mosquitofish Gambusia affinis Using a Chicago Library.</title>
        <authorList>
            <person name="Hoffberg S.L."/>
            <person name="Troendle N.J."/>
            <person name="Glenn T.C."/>
            <person name="Mahmud O."/>
            <person name="Louha S."/>
            <person name="Chalopin D."/>
            <person name="Bennetzen J.L."/>
            <person name="Mauricio R."/>
        </authorList>
    </citation>
    <scope>NUCLEOTIDE SEQUENCE [LARGE SCALE GENOMIC DNA]</scope>
    <source>
        <strain evidence="4">NE01/NJP1002.9</strain>
        <tissue evidence="4">Muscle</tissue>
    </source>
</reference>
<dbReference type="GO" id="GO:0031902">
    <property type="term" value="C:late endosome membrane"/>
    <property type="evidence" value="ECO:0007669"/>
    <property type="project" value="TreeGrafter"/>
</dbReference>
<proteinExistence type="predicted"/>
<sequence>MAEEHYLELSENPVQFEHASSVNNVFFDEANKQVFAVRSGGATGVVVKGPDDKSSVAFRMDDKGEVKCIKFSIGNKILAVQRTSKSVDFINFIPDYPHTEFTQECKTKNASVLGFCWTSWNEIVFITDQGIEFYQVFPDKRSLKLLKSQSINVNWYQYCPETAVILLSTTVQGNVLQPFAFRNGTMTKMTKFEIELPVVPKPAKLTLSERDIAMATIYGQVYVMYLKHHSRTANSPGAEVVLYHLSRTPGPGPAWFRHRPVPLVLLRSREGACKKSHILKLNTTGKFALNIVDNLIVVHHQSSQTSLIFDIRLKEPDCAVNTHQPVLPARSIHPYRIPLSGTRPGQNRPRSPRSNLTPSVSAGPAAVPTQPPVPYSSSWSVFQPDIIISASEGYLWYLQVRLPPTVHLLQDKGKLMDFLLRRRDCKMVILSVCSQSACPSCRRLHLPSGKLTTVSVPVLDGQEKGSLPVVATVFDKLNQVYKEYLEAEQSYTAAMESGPSRGGGAQKRPVRTQAVIDQSDMYTHVLSAFTEMKDVSHKFIIAVLMEYIRSLNQNQITVQVKRGRVSAPASRFPIFDAAVSDWLQHYLYELVIKTLVQNNLFYMLHQFLQYHVLSDSKPLVRTSARRWQHHAEGGSDPTQLVLFGSVFQACLLLSLESTYPPAHQLSLDMLKRLSTANDEIVEVLLSKQQVLGALRFIRSVGGHDNVSARKFLDAARQTGDQMLFYTVFRSFQQRNQRLRGNPSFNPGEHCEEHVAHFKQLFGEQALMKPSTV</sequence>
<evidence type="ECO:0000313" key="4">
    <source>
        <dbReference type="EMBL" id="PWA32847.1"/>
    </source>
</evidence>
<protein>
    <recommendedName>
        <fullName evidence="6">Mic1 domain-containing protein</fullName>
    </recommendedName>
</protein>
<feature type="compositionally biased region" description="Polar residues" evidence="1">
    <location>
        <begin position="343"/>
        <end position="360"/>
    </location>
</feature>
<feature type="domain" description="Mic1" evidence="2">
    <location>
        <begin position="584"/>
        <end position="619"/>
    </location>
</feature>
<dbReference type="SUPFAM" id="SSF50960">
    <property type="entry name" value="TolB, C-terminal domain"/>
    <property type="match status" value="1"/>
</dbReference>
<accession>A0A315WCQ1</accession>
<feature type="domain" description="Mic1" evidence="2">
    <location>
        <begin position="462"/>
        <end position="559"/>
    </location>
</feature>
<dbReference type="Pfam" id="PF07035">
    <property type="entry name" value="RMC1_C"/>
    <property type="match status" value="3"/>
</dbReference>
<organism evidence="4 5">
    <name type="scientific">Gambusia affinis</name>
    <name type="common">Western mosquitofish</name>
    <name type="synonym">Heterandria affinis</name>
    <dbReference type="NCBI Taxonomy" id="33528"/>
    <lineage>
        <taxon>Eukaryota</taxon>
        <taxon>Metazoa</taxon>
        <taxon>Chordata</taxon>
        <taxon>Craniata</taxon>
        <taxon>Vertebrata</taxon>
        <taxon>Euteleostomi</taxon>
        <taxon>Actinopterygii</taxon>
        <taxon>Neopterygii</taxon>
        <taxon>Teleostei</taxon>
        <taxon>Neoteleostei</taxon>
        <taxon>Acanthomorphata</taxon>
        <taxon>Ovalentaria</taxon>
        <taxon>Atherinomorphae</taxon>
        <taxon>Cyprinodontiformes</taxon>
        <taxon>Poeciliidae</taxon>
        <taxon>Poeciliinae</taxon>
        <taxon>Gambusia</taxon>
    </lineage>
</organism>
<comment type="caution">
    <text evidence="4">The sequence shown here is derived from an EMBL/GenBank/DDBJ whole genome shotgun (WGS) entry which is preliminary data.</text>
</comment>
<dbReference type="GO" id="GO:0035658">
    <property type="term" value="C:Mon1-Ccz1 complex"/>
    <property type="evidence" value="ECO:0007669"/>
    <property type="project" value="InterPro"/>
</dbReference>
<dbReference type="STRING" id="33528.ENSGAFP00000003474"/>
<dbReference type="Proteomes" id="UP000250572">
    <property type="component" value="Unassembled WGS sequence"/>
</dbReference>
<dbReference type="InterPro" id="IPR009755">
    <property type="entry name" value="RMC1_C"/>
</dbReference>
<dbReference type="PANTHER" id="PTHR12897:SF4">
    <property type="entry name" value="REGULATOR OF MON1-CCZ1 COMPLEX"/>
    <property type="match status" value="1"/>
</dbReference>
<feature type="domain" description="Mic1" evidence="2">
    <location>
        <begin position="649"/>
        <end position="745"/>
    </location>
</feature>
<dbReference type="Pfam" id="PF21029">
    <property type="entry name" value="RMC1_N"/>
    <property type="match status" value="1"/>
</dbReference>
<evidence type="ECO:0000259" key="3">
    <source>
        <dbReference type="Pfam" id="PF21029"/>
    </source>
</evidence>
<feature type="region of interest" description="Disordered" evidence="1">
    <location>
        <begin position="335"/>
        <end position="369"/>
    </location>
</feature>
<gene>
    <name evidence="4" type="ORF">CCH79_00019309</name>
</gene>
<dbReference type="GO" id="GO:0005765">
    <property type="term" value="C:lysosomal membrane"/>
    <property type="evidence" value="ECO:0007669"/>
    <property type="project" value="TreeGrafter"/>
</dbReference>
<evidence type="ECO:0000256" key="1">
    <source>
        <dbReference type="SAM" id="MobiDB-lite"/>
    </source>
</evidence>
<evidence type="ECO:0000313" key="5">
    <source>
        <dbReference type="Proteomes" id="UP000250572"/>
    </source>
</evidence>
<dbReference type="AlphaFoldDB" id="A0A315WCQ1"/>
<dbReference type="GO" id="GO:0010506">
    <property type="term" value="P:regulation of autophagy"/>
    <property type="evidence" value="ECO:0007669"/>
    <property type="project" value="InterPro"/>
</dbReference>
<dbReference type="PANTHER" id="PTHR12897">
    <property type="entry name" value="COLON CANCER-ASSOCIATED PROTEIN MIC1"/>
    <property type="match status" value="1"/>
</dbReference>
<keyword evidence="5" id="KW-1185">Reference proteome</keyword>
<evidence type="ECO:0008006" key="6">
    <source>
        <dbReference type="Google" id="ProtNLM"/>
    </source>
</evidence>
<evidence type="ECO:0000259" key="2">
    <source>
        <dbReference type="Pfam" id="PF07035"/>
    </source>
</evidence>
<name>A0A315WCQ1_GAMAF</name>
<feature type="domain" description="Regulator of MON1-CCZ1 complex N-terminal" evidence="3">
    <location>
        <begin position="25"/>
        <end position="143"/>
    </location>
</feature>
<dbReference type="InterPro" id="IPR040371">
    <property type="entry name" value="RMC1"/>
</dbReference>
<dbReference type="EMBL" id="NHOQ01000126">
    <property type="protein sequence ID" value="PWA32847.1"/>
    <property type="molecule type" value="Genomic_DNA"/>
</dbReference>